<sequence length="40" mass="4600">MSKQFILGIFIMLNVARKLLSNIYYTELLAQKLSEKNLGP</sequence>
<dbReference type="Proteomes" id="UP000053051">
    <property type="component" value="Unassembled WGS sequence"/>
</dbReference>
<dbReference type="AlphaFoldDB" id="M1X6M8"/>
<proteinExistence type="predicted"/>
<accession>M1X6M8</accession>
<reference evidence="2" key="2">
    <citation type="submission" date="2016-01" db="EMBL/GenBank/DDBJ databases">
        <title>Diatom-associated endosymboitic cyanobacterium lacks core nitrogen metabolism enzymes.</title>
        <authorList>
            <person name="Hilton J.A."/>
            <person name="Foster R.A."/>
            <person name="Tripp H.J."/>
            <person name="Carter B.J."/>
            <person name="Zehr J.P."/>
            <person name="Villareal T.A."/>
        </authorList>
    </citation>
    <scope>NUCLEOTIDE SEQUENCE [LARGE SCALE GENOMIC DNA]</scope>
    <source>
        <strain evidence="2">HH01</strain>
    </source>
</reference>
<evidence type="ECO:0000313" key="1">
    <source>
        <dbReference type="EMBL" id="CCH68281.1"/>
    </source>
</evidence>
<protein>
    <submittedName>
        <fullName evidence="1">Uncharacterized protein</fullName>
    </submittedName>
</protein>
<keyword evidence="2" id="KW-1185">Reference proteome</keyword>
<gene>
    <name evidence="1" type="ORF">RINTHH_21260</name>
</gene>
<comment type="caution">
    <text evidence="1">The sequence shown here is derived from an EMBL/GenBank/DDBJ whole genome shotgun (WGS) entry which is preliminary data.</text>
</comment>
<organism evidence="1 2">
    <name type="scientific">Richelia intracellularis HH01</name>
    <dbReference type="NCBI Taxonomy" id="1165094"/>
    <lineage>
        <taxon>Bacteria</taxon>
        <taxon>Bacillati</taxon>
        <taxon>Cyanobacteriota</taxon>
        <taxon>Cyanophyceae</taxon>
        <taxon>Nostocales</taxon>
        <taxon>Nostocaceae</taxon>
        <taxon>Richelia</taxon>
    </lineage>
</organism>
<dbReference type="EMBL" id="CAIY01000085">
    <property type="protein sequence ID" value="CCH68281.1"/>
    <property type="molecule type" value="Genomic_DNA"/>
</dbReference>
<name>M1X6M8_9NOST</name>
<reference evidence="1 2" key="1">
    <citation type="submission" date="2012-05" db="EMBL/GenBank/DDBJ databases">
        <authorList>
            <person name="Hilton J."/>
        </authorList>
    </citation>
    <scope>NUCLEOTIDE SEQUENCE [LARGE SCALE GENOMIC DNA]</scope>
    <source>
        <strain evidence="1 2">HH01</strain>
    </source>
</reference>
<evidence type="ECO:0000313" key="2">
    <source>
        <dbReference type="Proteomes" id="UP000053051"/>
    </source>
</evidence>